<dbReference type="Gene3D" id="3.30.1150.10">
    <property type="match status" value="1"/>
</dbReference>
<feature type="signal peptide" evidence="5">
    <location>
        <begin position="1"/>
        <end position="26"/>
    </location>
</feature>
<keyword evidence="1" id="KW-0813">Transport</keyword>
<evidence type="ECO:0000256" key="4">
    <source>
        <dbReference type="SAM" id="MobiDB-lite"/>
    </source>
</evidence>
<evidence type="ECO:0000256" key="1">
    <source>
        <dbReference type="ARBA" id="ARBA00022448"/>
    </source>
</evidence>
<sequence length="246" mass="26245">MTGTLAGAVALAACLVSGAGGASAQAAPVSYRFDIAPQPLDRALAELATVSGVDIAYRQSLAAGHKSGTVRGTYPAPVALQMLLRGTGLAARFTGPRAAIIFEAETTDAPAANRSATSRGGPSLRLDMAVVRAPATIIGTRDRTAHRDYAMAVQNEVREWLRVDGAYRGRAFRLQLRLSVDPRGVLHDVMITRPTADQAWDRHVVRILANRPLSTSPPPDLTGPLAFEVVSDRVPDESPRPWPRRP</sequence>
<feature type="chain" id="PRO_5046120794" description="Secretin/TonB short N-terminal domain-containing protein" evidence="5">
    <location>
        <begin position="27"/>
        <end position="246"/>
    </location>
</feature>
<gene>
    <name evidence="7" type="ORF">TPR58_01665</name>
</gene>
<dbReference type="Gene3D" id="3.55.50.30">
    <property type="match status" value="1"/>
</dbReference>
<keyword evidence="8" id="KW-1185">Reference proteome</keyword>
<feature type="compositionally biased region" description="Basic and acidic residues" evidence="4">
    <location>
        <begin position="230"/>
        <end position="239"/>
    </location>
</feature>
<reference evidence="7 8" key="1">
    <citation type="submission" date="2024-05" db="EMBL/GenBank/DDBJ databases">
        <title>Sphingomonas sp. HF-S3 16S ribosomal RNA gene Genome sequencing and assembly.</title>
        <authorList>
            <person name="Lee H."/>
        </authorList>
    </citation>
    <scope>NUCLEOTIDE SEQUENCE [LARGE SCALE GENOMIC DNA]</scope>
    <source>
        <strain evidence="7 8">HF-S3</strain>
    </source>
</reference>
<evidence type="ECO:0000259" key="6">
    <source>
        <dbReference type="SMART" id="SM00965"/>
    </source>
</evidence>
<feature type="region of interest" description="Disordered" evidence="4">
    <location>
        <begin position="211"/>
        <end position="246"/>
    </location>
</feature>
<evidence type="ECO:0000256" key="2">
    <source>
        <dbReference type="ARBA" id="ARBA00023136"/>
    </source>
</evidence>
<dbReference type="EMBL" id="JBDIZK010000001">
    <property type="protein sequence ID" value="MEN3745858.1"/>
    <property type="molecule type" value="Genomic_DNA"/>
</dbReference>
<keyword evidence="2" id="KW-0472">Membrane</keyword>
<dbReference type="SMART" id="SM00965">
    <property type="entry name" value="STN"/>
    <property type="match status" value="1"/>
</dbReference>
<name>A0ABV0B462_9SPHN</name>
<proteinExistence type="predicted"/>
<keyword evidence="5" id="KW-0732">Signal</keyword>
<comment type="caution">
    <text evidence="7">The sequence shown here is derived from an EMBL/GenBank/DDBJ whole genome shotgun (WGS) entry which is preliminary data.</text>
</comment>
<organism evidence="7 8">
    <name type="scientific">Sphingomonas rustica</name>
    <dbReference type="NCBI Taxonomy" id="3103142"/>
    <lineage>
        <taxon>Bacteria</taxon>
        <taxon>Pseudomonadati</taxon>
        <taxon>Pseudomonadota</taxon>
        <taxon>Alphaproteobacteria</taxon>
        <taxon>Sphingomonadales</taxon>
        <taxon>Sphingomonadaceae</taxon>
        <taxon>Sphingomonas</taxon>
    </lineage>
</organism>
<evidence type="ECO:0000313" key="7">
    <source>
        <dbReference type="EMBL" id="MEN3745858.1"/>
    </source>
</evidence>
<dbReference type="Proteomes" id="UP001427805">
    <property type="component" value="Unassembled WGS sequence"/>
</dbReference>
<evidence type="ECO:0000256" key="3">
    <source>
        <dbReference type="ARBA" id="ARBA00023237"/>
    </source>
</evidence>
<protein>
    <recommendedName>
        <fullName evidence="6">Secretin/TonB short N-terminal domain-containing protein</fullName>
    </recommendedName>
</protein>
<evidence type="ECO:0000256" key="5">
    <source>
        <dbReference type="SAM" id="SignalP"/>
    </source>
</evidence>
<evidence type="ECO:0000313" key="8">
    <source>
        <dbReference type="Proteomes" id="UP001427805"/>
    </source>
</evidence>
<dbReference type="SUPFAM" id="SSF74653">
    <property type="entry name" value="TolA/TonB C-terminal domain"/>
    <property type="match status" value="1"/>
</dbReference>
<dbReference type="RefSeq" id="WP_346244862.1">
    <property type="nucleotide sequence ID" value="NZ_JBDIZK010000001.1"/>
</dbReference>
<accession>A0ABV0B462</accession>
<keyword evidence="3" id="KW-0998">Cell outer membrane</keyword>
<feature type="domain" description="Secretin/TonB short N-terminal" evidence="6">
    <location>
        <begin position="53"/>
        <end position="104"/>
    </location>
</feature>
<dbReference type="InterPro" id="IPR011662">
    <property type="entry name" value="Secretin/TonB_short_N"/>
</dbReference>